<evidence type="ECO:0000313" key="4">
    <source>
        <dbReference type="Proteomes" id="UP000799772"/>
    </source>
</evidence>
<accession>A0A9P4ID09</accession>
<keyword evidence="1" id="KW-0472">Membrane</keyword>
<dbReference type="EMBL" id="ML978125">
    <property type="protein sequence ID" value="KAF2099606.1"/>
    <property type="molecule type" value="Genomic_DNA"/>
</dbReference>
<keyword evidence="4" id="KW-1185">Reference proteome</keyword>
<dbReference type="AlphaFoldDB" id="A0A9P4ID09"/>
<evidence type="ECO:0000259" key="2">
    <source>
        <dbReference type="Pfam" id="PF20237"/>
    </source>
</evidence>
<feature type="transmembrane region" description="Helical" evidence="1">
    <location>
        <begin position="207"/>
        <end position="230"/>
    </location>
</feature>
<evidence type="ECO:0000313" key="3">
    <source>
        <dbReference type="EMBL" id="KAF2099606.1"/>
    </source>
</evidence>
<keyword evidence="1" id="KW-0812">Transmembrane</keyword>
<name>A0A9P4ID09_9PEZI</name>
<comment type="caution">
    <text evidence="3">The sequence shown here is derived from an EMBL/GenBank/DDBJ whole genome shotgun (WGS) entry which is preliminary data.</text>
</comment>
<gene>
    <name evidence="3" type="ORF">NA57DRAFT_75106</name>
</gene>
<keyword evidence="1" id="KW-1133">Transmembrane helix</keyword>
<feature type="transmembrane region" description="Helical" evidence="1">
    <location>
        <begin position="237"/>
        <end position="257"/>
    </location>
</feature>
<dbReference type="Pfam" id="PF20237">
    <property type="entry name" value="DUF6594"/>
    <property type="match status" value="1"/>
</dbReference>
<reference evidence="3" key="1">
    <citation type="journal article" date="2020" name="Stud. Mycol.">
        <title>101 Dothideomycetes genomes: a test case for predicting lifestyles and emergence of pathogens.</title>
        <authorList>
            <person name="Haridas S."/>
            <person name="Albert R."/>
            <person name="Binder M."/>
            <person name="Bloem J."/>
            <person name="Labutti K."/>
            <person name="Salamov A."/>
            <person name="Andreopoulos B."/>
            <person name="Baker S."/>
            <person name="Barry K."/>
            <person name="Bills G."/>
            <person name="Bluhm B."/>
            <person name="Cannon C."/>
            <person name="Castanera R."/>
            <person name="Culley D."/>
            <person name="Daum C."/>
            <person name="Ezra D."/>
            <person name="Gonzalez J."/>
            <person name="Henrissat B."/>
            <person name="Kuo A."/>
            <person name="Liang C."/>
            <person name="Lipzen A."/>
            <person name="Lutzoni F."/>
            <person name="Magnuson J."/>
            <person name="Mondo S."/>
            <person name="Nolan M."/>
            <person name="Ohm R."/>
            <person name="Pangilinan J."/>
            <person name="Park H.-J."/>
            <person name="Ramirez L."/>
            <person name="Alfaro M."/>
            <person name="Sun H."/>
            <person name="Tritt A."/>
            <person name="Yoshinaga Y."/>
            <person name="Zwiers L.-H."/>
            <person name="Turgeon B."/>
            <person name="Goodwin S."/>
            <person name="Spatafora J."/>
            <person name="Crous P."/>
            <person name="Grigoriev I."/>
        </authorList>
    </citation>
    <scope>NUCLEOTIDE SEQUENCE</scope>
    <source>
        <strain evidence="3">CBS 133067</strain>
    </source>
</reference>
<sequence>MATTADSPSTTAAEEGRPDKILKGYQWLARYMCTLDHSACFRKFEELFCQALFDCQEELIGLENRFHRRQAANQENGSGTNDGQRDRKAFSELEIKKLTEYASMVVLFSTLQSLPKPNGYDLSRLQDGLDNEKLKWVNGNIWGTKENREQVASDLACTKRRTFQGPVTRVLCEKVIPFIVQWCGLVATKVDDSLGIVTTEDEAANTFTYVLSAVVASLLQYLPVVILYCIGSMGKRIAVLGVFTVVFTFAVAVFTSASPTEIFAVTAAFLAVQKDNLTCRDLVENSLRTPINFFDNYDPHPGTTQLGSTPLGVCGQIKLTYYVEKPPVCRPQLFVKAQTHTDIFLVSESWDLPFIVAIGKHSINKHGFTMMNGPRDVTEKAREREERRMRKKGSTSRHLDVVFAGLTDIRFRLEEQQG</sequence>
<organism evidence="3 4">
    <name type="scientific">Rhizodiscina lignyota</name>
    <dbReference type="NCBI Taxonomy" id="1504668"/>
    <lineage>
        <taxon>Eukaryota</taxon>
        <taxon>Fungi</taxon>
        <taxon>Dikarya</taxon>
        <taxon>Ascomycota</taxon>
        <taxon>Pezizomycotina</taxon>
        <taxon>Dothideomycetes</taxon>
        <taxon>Pleosporomycetidae</taxon>
        <taxon>Aulographales</taxon>
        <taxon>Rhizodiscinaceae</taxon>
        <taxon>Rhizodiscina</taxon>
    </lineage>
</organism>
<feature type="domain" description="DUF6594" evidence="2">
    <location>
        <begin position="25"/>
        <end position="273"/>
    </location>
</feature>
<protein>
    <recommendedName>
        <fullName evidence="2">DUF6594 domain-containing protein</fullName>
    </recommendedName>
</protein>
<dbReference type="InterPro" id="IPR046529">
    <property type="entry name" value="DUF6594"/>
</dbReference>
<evidence type="ECO:0000256" key="1">
    <source>
        <dbReference type="SAM" id="Phobius"/>
    </source>
</evidence>
<dbReference type="PANTHER" id="PTHR34502:SF5">
    <property type="entry name" value="DUF6594 DOMAIN-CONTAINING PROTEIN"/>
    <property type="match status" value="1"/>
</dbReference>
<dbReference type="PANTHER" id="PTHR34502">
    <property type="entry name" value="DUF6594 DOMAIN-CONTAINING PROTEIN-RELATED"/>
    <property type="match status" value="1"/>
</dbReference>
<proteinExistence type="predicted"/>
<dbReference type="Proteomes" id="UP000799772">
    <property type="component" value="Unassembled WGS sequence"/>
</dbReference>